<dbReference type="GO" id="GO:0052908">
    <property type="term" value="F:16S rRNA (adenine(1518)-N(6)/adenine(1519)-N(6))-dimethyltransferase activity"/>
    <property type="evidence" value="ECO:0007669"/>
    <property type="project" value="UniProtKB-EC"/>
</dbReference>
<dbReference type="CDD" id="cd02440">
    <property type="entry name" value="AdoMet_MTases"/>
    <property type="match status" value="1"/>
</dbReference>
<dbReference type="InterPro" id="IPR020598">
    <property type="entry name" value="rRNA_Ade_methylase_Trfase_N"/>
</dbReference>
<sequence length="173" mass="18982">MADPVRPKKKFGQHFLKDPNTARIVASGVTDDDVVLEIGPGRGFLTGFLAERARLVHAVEIDRDVLPALRQAVAGRPNVRVHEGDAMRFDYAGLEPAPNAMVANLPYNVASPLVLMLLERVESLRTLRFMAQLEVARRMAAVRGTKDYASYAVLVGLLATVKVLHKVPPTVFD</sequence>
<dbReference type="AlphaFoldDB" id="A0A6J4P449"/>
<dbReference type="EC" id="2.1.1.182" evidence="7"/>
<feature type="non-terminal residue" evidence="7">
    <location>
        <position position="173"/>
    </location>
</feature>
<organism evidence="7">
    <name type="scientific">uncultured Rubrobacteraceae bacterium</name>
    <dbReference type="NCBI Taxonomy" id="349277"/>
    <lineage>
        <taxon>Bacteria</taxon>
        <taxon>Bacillati</taxon>
        <taxon>Actinomycetota</taxon>
        <taxon>Rubrobacteria</taxon>
        <taxon>Rubrobacterales</taxon>
        <taxon>Rubrobacteraceae</taxon>
        <taxon>environmental samples</taxon>
    </lineage>
</organism>
<dbReference type="PROSITE" id="PS01131">
    <property type="entry name" value="RRNA_A_DIMETH"/>
    <property type="match status" value="1"/>
</dbReference>
<evidence type="ECO:0000256" key="5">
    <source>
        <dbReference type="PROSITE-ProRule" id="PRU01026"/>
    </source>
</evidence>
<dbReference type="InterPro" id="IPR020596">
    <property type="entry name" value="rRNA_Ade_Mease_Trfase_CS"/>
</dbReference>
<evidence type="ECO:0000256" key="4">
    <source>
        <dbReference type="ARBA" id="ARBA00022884"/>
    </source>
</evidence>
<dbReference type="Gene3D" id="3.40.50.150">
    <property type="entry name" value="Vaccinia Virus protein VP39"/>
    <property type="match status" value="1"/>
</dbReference>
<keyword evidence="2 5" id="KW-0808">Transferase</keyword>
<feature type="binding site" evidence="5">
    <location>
        <position position="104"/>
    </location>
    <ligand>
        <name>S-adenosyl-L-methionine</name>
        <dbReference type="ChEBI" id="CHEBI:59789"/>
    </ligand>
</feature>
<feature type="binding site" evidence="5">
    <location>
        <position position="85"/>
    </location>
    <ligand>
        <name>S-adenosyl-L-methionine</name>
        <dbReference type="ChEBI" id="CHEBI:59789"/>
    </ligand>
</feature>
<evidence type="ECO:0000313" key="7">
    <source>
        <dbReference type="EMBL" id="CAA9404258.1"/>
    </source>
</evidence>
<evidence type="ECO:0000256" key="2">
    <source>
        <dbReference type="ARBA" id="ARBA00022679"/>
    </source>
</evidence>
<evidence type="ECO:0000256" key="3">
    <source>
        <dbReference type="ARBA" id="ARBA00022691"/>
    </source>
</evidence>
<proteinExistence type="inferred from homology"/>
<dbReference type="Pfam" id="PF00398">
    <property type="entry name" value="RrnaAD"/>
    <property type="match status" value="1"/>
</dbReference>
<gene>
    <name evidence="7" type="ORF">AVDCRST_MAG01-01-1206</name>
</gene>
<comment type="similarity">
    <text evidence="5">Belongs to the class I-like SAM-binding methyltransferase superfamily. rRNA adenine N(6)-methyltransferase family.</text>
</comment>
<dbReference type="GO" id="GO:0003723">
    <property type="term" value="F:RNA binding"/>
    <property type="evidence" value="ECO:0007669"/>
    <property type="project" value="UniProtKB-UniRule"/>
</dbReference>
<dbReference type="GO" id="GO:0005829">
    <property type="term" value="C:cytosol"/>
    <property type="evidence" value="ECO:0007669"/>
    <property type="project" value="TreeGrafter"/>
</dbReference>
<feature type="binding site" evidence="5">
    <location>
        <position position="14"/>
    </location>
    <ligand>
        <name>S-adenosyl-L-methionine</name>
        <dbReference type="ChEBI" id="CHEBI:59789"/>
    </ligand>
</feature>
<dbReference type="SMART" id="SM00650">
    <property type="entry name" value="rADc"/>
    <property type="match status" value="1"/>
</dbReference>
<dbReference type="PANTHER" id="PTHR11727:SF7">
    <property type="entry name" value="DIMETHYLADENOSINE TRANSFERASE-RELATED"/>
    <property type="match status" value="1"/>
</dbReference>
<accession>A0A6J4P449</accession>
<dbReference type="PANTHER" id="PTHR11727">
    <property type="entry name" value="DIMETHYLADENOSINE TRANSFERASE"/>
    <property type="match status" value="1"/>
</dbReference>
<feature type="binding site" evidence="5">
    <location>
        <position position="60"/>
    </location>
    <ligand>
        <name>S-adenosyl-L-methionine</name>
        <dbReference type="ChEBI" id="CHEBI:59789"/>
    </ligand>
</feature>
<dbReference type="InterPro" id="IPR001737">
    <property type="entry name" value="KsgA/Erm"/>
</dbReference>
<feature type="binding site" evidence="5">
    <location>
        <position position="39"/>
    </location>
    <ligand>
        <name>S-adenosyl-L-methionine</name>
        <dbReference type="ChEBI" id="CHEBI:59789"/>
    </ligand>
</feature>
<dbReference type="EMBL" id="CADCUW010000180">
    <property type="protein sequence ID" value="CAA9404258.1"/>
    <property type="molecule type" value="Genomic_DNA"/>
</dbReference>
<keyword evidence="4 5" id="KW-0694">RNA-binding</keyword>
<dbReference type="SUPFAM" id="SSF53335">
    <property type="entry name" value="S-adenosyl-L-methionine-dependent methyltransferases"/>
    <property type="match status" value="1"/>
</dbReference>
<reference evidence="7" key="1">
    <citation type="submission" date="2020-02" db="EMBL/GenBank/DDBJ databases">
        <authorList>
            <person name="Meier V. D."/>
        </authorList>
    </citation>
    <scope>NUCLEOTIDE SEQUENCE</scope>
    <source>
        <strain evidence="7">AVDCRST_MAG01</strain>
    </source>
</reference>
<feature type="binding site" evidence="5">
    <location>
        <position position="16"/>
    </location>
    <ligand>
        <name>S-adenosyl-L-methionine</name>
        <dbReference type="ChEBI" id="CHEBI:59789"/>
    </ligand>
</feature>
<evidence type="ECO:0000259" key="6">
    <source>
        <dbReference type="SMART" id="SM00650"/>
    </source>
</evidence>
<name>A0A6J4P449_9ACTN</name>
<evidence type="ECO:0000256" key="1">
    <source>
        <dbReference type="ARBA" id="ARBA00022603"/>
    </source>
</evidence>
<feature type="domain" description="Ribosomal RNA adenine methylase transferase N-terminal" evidence="6">
    <location>
        <begin position="20"/>
        <end position="173"/>
    </location>
</feature>
<keyword evidence="1 5" id="KW-0489">Methyltransferase</keyword>
<dbReference type="PROSITE" id="PS51689">
    <property type="entry name" value="SAM_RNA_A_N6_MT"/>
    <property type="match status" value="1"/>
</dbReference>
<keyword evidence="3 5" id="KW-0949">S-adenosyl-L-methionine</keyword>
<dbReference type="InterPro" id="IPR029063">
    <property type="entry name" value="SAM-dependent_MTases_sf"/>
</dbReference>
<protein>
    <submittedName>
        <fullName evidence="7">SSU rRNA (Adenine(1518)-N(6)/adenine(1519)-N(6))-dimethyltransferase</fullName>
        <ecNumber evidence="7">2.1.1.182</ecNumber>
    </submittedName>
</protein>